<reference evidence="2" key="2">
    <citation type="submission" date="2023-11" db="UniProtKB">
        <authorList>
            <consortium name="WormBaseParasite"/>
        </authorList>
    </citation>
    <scope>IDENTIFICATION</scope>
</reference>
<evidence type="ECO:0000313" key="1">
    <source>
        <dbReference type="Proteomes" id="UP000050792"/>
    </source>
</evidence>
<keyword evidence="1" id="KW-1185">Reference proteome</keyword>
<accession>A0AA85FHN9</accession>
<proteinExistence type="predicted"/>
<name>A0AA85FHN9_9TREM</name>
<evidence type="ECO:0000313" key="2">
    <source>
        <dbReference type="WBParaSite" id="SRDH1_51650.4"/>
    </source>
</evidence>
<dbReference type="AlphaFoldDB" id="A0AA85FHN9"/>
<protein>
    <submittedName>
        <fullName evidence="2">Uncharacterized protein</fullName>
    </submittedName>
</protein>
<organism evidence="1 2">
    <name type="scientific">Schistosoma rodhaini</name>
    <dbReference type="NCBI Taxonomy" id="6188"/>
    <lineage>
        <taxon>Eukaryota</taxon>
        <taxon>Metazoa</taxon>
        <taxon>Spiralia</taxon>
        <taxon>Lophotrochozoa</taxon>
        <taxon>Platyhelminthes</taxon>
        <taxon>Trematoda</taxon>
        <taxon>Digenea</taxon>
        <taxon>Strigeidida</taxon>
        <taxon>Schistosomatoidea</taxon>
        <taxon>Schistosomatidae</taxon>
        <taxon>Schistosoma</taxon>
    </lineage>
</organism>
<reference evidence="1" key="1">
    <citation type="submission" date="2022-06" db="EMBL/GenBank/DDBJ databases">
        <authorList>
            <person name="Berger JAMES D."/>
            <person name="Berger JAMES D."/>
        </authorList>
    </citation>
    <scope>NUCLEOTIDE SEQUENCE [LARGE SCALE GENOMIC DNA]</scope>
</reference>
<dbReference type="WBParaSite" id="SRDH1_51650.4">
    <property type="protein sequence ID" value="SRDH1_51650.4"/>
    <property type="gene ID" value="SRDH1_51650"/>
</dbReference>
<sequence>MREELSQKLHSLQERKRLMCSRSTKIREVELKRKIINDVLEIVPKSSSTAACLREIEFEINKQDITVRPWKKRKLMKSMDSTNKTTPLSSVVLNPSTSKDLSRIHAESLHKGTLEWRLNQAIDNGQIDLAEKISDSIGNRLFSTTSDKNIHLTLGKQGEYKEELKNRRPVWLLKNGGKPSPICSDVTIASNDIGDYTGIFKSQLCSYTLINFF</sequence>
<dbReference type="Proteomes" id="UP000050792">
    <property type="component" value="Unassembled WGS sequence"/>
</dbReference>